<keyword evidence="2" id="KW-1185">Reference proteome</keyword>
<organism evidence="2 3">
    <name type="scientific">Octopus sinensis</name>
    <name type="common">East Asian common octopus</name>
    <dbReference type="NCBI Taxonomy" id="2607531"/>
    <lineage>
        <taxon>Eukaryota</taxon>
        <taxon>Metazoa</taxon>
        <taxon>Spiralia</taxon>
        <taxon>Lophotrochozoa</taxon>
        <taxon>Mollusca</taxon>
        <taxon>Cephalopoda</taxon>
        <taxon>Coleoidea</taxon>
        <taxon>Octopodiformes</taxon>
        <taxon>Octopoda</taxon>
        <taxon>Incirrata</taxon>
        <taxon>Octopodidae</taxon>
        <taxon>Octopus</taxon>
    </lineage>
</organism>
<accession>A0A6P7SBJ2</accession>
<feature type="region of interest" description="Disordered" evidence="1">
    <location>
        <begin position="118"/>
        <end position="138"/>
    </location>
</feature>
<dbReference type="RefSeq" id="XP_029635558.1">
    <property type="nucleotide sequence ID" value="XM_029779698.2"/>
</dbReference>
<evidence type="ECO:0000313" key="5">
    <source>
        <dbReference type="RefSeq" id="XP_029635558.1"/>
    </source>
</evidence>
<evidence type="ECO:0000313" key="4">
    <source>
        <dbReference type="RefSeq" id="XP_029635557.1"/>
    </source>
</evidence>
<sequence length="379" mass="44943">MAEESSKKEIPEVKKDQNLKVTDAKEHVDKENIPAAAEGKNTEKENQQKDTSKKTPCNSGKHGRFSNCNPMKEKQISEENHHFPGFFGRYQNDCCHPYYFRSGWNTFSDHSNCSCHQKDNSKDKESKDSKTENLNQSKHEECHADSSCHMGRHFGNHNFSNHSEHFDQFRRPHFSDIPPSFNRPGHHGFPGRGNSFEVPCFYGGPNHFISPDCEDMPNYFDRPCMYGGPDHFMNPWQFNAPWQSHRRGPFDIPCHYGGPDHFVDPRYFQRPNYEYNCHPSENSFFQMPRQTHDSSYSPKEWHFDSHRHFGRPENFGQHGPFHQRFEKSQDKADFTWNSRYDRPPFDHFSHHPRHPFFRRFSKLNTPIEDRPIFKEFDFY</sequence>
<dbReference type="AlphaFoldDB" id="A0A6P7SBJ2"/>
<feature type="region of interest" description="Disordered" evidence="1">
    <location>
        <begin position="1"/>
        <end position="69"/>
    </location>
</feature>
<protein>
    <submittedName>
        <fullName evidence="3 4">Uncharacterized protein LOC115210916</fullName>
    </submittedName>
</protein>
<dbReference type="KEGG" id="osn:115210916"/>
<reference evidence="3 4" key="1">
    <citation type="submission" date="2025-08" db="UniProtKB">
        <authorList>
            <consortium name="RefSeq"/>
        </authorList>
    </citation>
    <scope>IDENTIFICATION</scope>
</reference>
<feature type="compositionally biased region" description="Basic and acidic residues" evidence="1">
    <location>
        <begin position="1"/>
        <end position="32"/>
    </location>
</feature>
<dbReference type="Proteomes" id="UP000515154">
    <property type="component" value="Linkage group LG4"/>
</dbReference>
<evidence type="ECO:0000256" key="1">
    <source>
        <dbReference type="SAM" id="MobiDB-lite"/>
    </source>
</evidence>
<dbReference type="RefSeq" id="XP_029635556.1">
    <property type="nucleotide sequence ID" value="XM_029779696.2"/>
</dbReference>
<gene>
    <name evidence="3 4 5" type="primary">LOC115210916</name>
</gene>
<name>A0A6P7SBJ2_9MOLL</name>
<dbReference type="RefSeq" id="XP_029635557.1">
    <property type="nucleotide sequence ID" value="XM_029779697.2"/>
</dbReference>
<evidence type="ECO:0000313" key="2">
    <source>
        <dbReference type="Proteomes" id="UP000515154"/>
    </source>
</evidence>
<proteinExistence type="predicted"/>
<feature type="compositionally biased region" description="Basic and acidic residues" evidence="1">
    <location>
        <begin position="40"/>
        <end position="53"/>
    </location>
</feature>
<evidence type="ECO:0000313" key="3">
    <source>
        <dbReference type="RefSeq" id="XP_029635556.1"/>
    </source>
</evidence>